<evidence type="ECO:0000256" key="3">
    <source>
        <dbReference type="ARBA" id="ARBA00022729"/>
    </source>
</evidence>
<dbReference type="GO" id="GO:0030973">
    <property type="term" value="F:molybdate ion binding"/>
    <property type="evidence" value="ECO:0007669"/>
    <property type="project" value="TreeGrafter"/>
</dbReference>
<keyword evidence="3 5" id="KW-0732">Signal</keyword>
<dbReference type="RefSeq" id="WP_128489953.1">
    <property type="nucleotide sequence ID" value="NZ_JBHLXB010000025.1"/>
</dbReference>
<dbReference type="PIRSF" id="PIRSF004846">
    <property type="entry name" value="ModA"/>
    <property type="match status" value="1"/>
</dbReference>
<evidence type="ECO:0000313" key="6">
    <source>
        <dbReference type="EMBL" id="RWY39926.1"/>
    </source>
</evidence>
<dbReference type="SUPFAM" id="SSF53850">
    <property type="entry name" value="Periplasmic binding protein-like II"/>
    <property type="match status" value="1"/>
</dbReference>
<dbReference type="GO" id="GO:0030288">
    <property type="term" value="C:outer membrane-bounded periplasmic space"/>
    <property type="evidence" value="ECO:0007669"/>
    <property type="project" value="TreeGrafter"/>
</dbReference>
<dbReference type="AlphaFoldDB" id="A0A3S3YGF7"/>
<reference evidence="6 7" key="1">
    <citation type="journal article" date="2015" name="Int. J. Syst. Evol. Microbiol.">
        <title>Gemmobacter intermedius sp. nov., isolated from a white stork (Ciconia ciconia).</title>
        <authorList>
            <person name="Kampfer P."/>
            <person name="Jerzak L."/>
            <person name="Wilharm G."/>
            <person name="Golke J."/>
            <person name="Busse H.J."/>
            <person name="Glaeser S.P."/>
        </authorList>
    </citation>
    <scope>NUCLEOTIDE SEQUENCE [LARGE SCALE GENOMIC DNA]</scope>
    <source>
        <strain evidence="6 7">119/4</strain>
    </source>
</reference>
<gene>
    <name evidence="6" type="primary">modA</name>
    <name evidence="6" type="ORF">EP867_13180</name>
</gene>
<organism evidence="6 7">
    <name type="scientific">Falsigemmobacter intermedius</name>
    <dbReference type="NCBI Taxonomy" id="1553448"/>
    <lineage>
        <taxon>Bacteria</taxon>
        <taxon>Pseudomonadati</taxon>
        <taxon>Pseudomonadota</taxon>
        <taxon>Alphaproteobacteria</taxon>
        <taxon>Rhodobacterales</taxon>
        <taxon>Paracoccaceae</taxon>
        <taxon>Falsigemmobacter</taxon>
    </lineage>
</organism>
<name>A0A3S3YGF7_9RHOB</name>
<dbReference type="PANTHER" id="PTHR30632">
    <property type="entry name" value="MOLYBDATE-BINDING PERIPLASMIC PROTEIN"/>
    <property type="match status" value="1"/>
</dbReference>
<evidence type="ECO:0000256" key="1">
    <source>
        <dbReference type="ARBA" id="ARBA00009175"/>
    </source>
</evidence>
<accession>A0A3S3YGF7</accession>
<dbReference type="InterPro" id="IPR005950">
    <property type="entry name" value="ModA"/>
</dbReference>
<proteinExistence type="inferred from homology"/>
<feature type="binding site" evidence="4">
    <location>
        <position position="55"/>
    </location>
    <ligand>
        <name>molybdate</name>
        <dbReference type="ChEBI" id="CHEBI:36264"/>
    </ligand>
</feature>
<dbReference type="EMBL" id="SBLC01000019">
    <property type="protein sequence ID" value="RWY39926.1"/>
    <property type="molecule type" value="Genomic_DNA"/>
</dbReference>
<evidence type="ECO:0000256" key="5">
    <source>
        <dbReference type="SAM" id="SignalP"/>
    </source>
</evidence>
<keyword evidence="7" id="KW-1185">Reference proteome</keyword>
<dbReference type="InterPro" id="IPR050682">
    <property type="entry name" value="ModA/WtpA"/>
</dbReference>
<comment type="similarity">
    <text evidence="1">Belongs to the bacterial solute-binding protein ModA family.</text>
</comment>
<sequence>MLRLVLPLLMTLTATPAAADVVVFAAASLKTALDEVAQQFQAATGETVVISYAGSNTLARQILEGAPADLYVSAAENWMDLLEEQAGVAARRDLLGNRLVLVAPAGAPGMADGRAGGEIGPEFPLMERLGGARLSMALVEAVPAGQYGRAALESLGFWEHVKDQVAQSDNVRAALTLVARAELPLGIVYETDARAEPGVQTLGFFAEALHPPIRYPVALLSAEKPSARTFYDHLSAEAAAGIFQNHGFQLLPAEAD</sequence>
<feature type="chain" id="PRO_5018766515" evidence="5">
    <location>
        <begin position="20"/>
        <end position="256"/>
    </location>
</feature>
<dbReference type="GO" id="GO:0046872">
    <property type="term" value="F:metal ion binding"/>
    <property type="evidence" value="ECO:0007669"/>
    <property type="project" value="UniProtKB-KW"/>
</dbReference>
<dbReference type="Pfam" id="PF13531">
    <property type="entry name" value="SBP_bac_11"/>
    <property type="match status" value="1"/>
</dbReference>
<dbReference type="OrthoDB" id="9785015at2"/>
<protein>
    <submittedName>
        <fullName evidence="6">Molybdate ABC transporter substrate-binding protein</fullName>
    </submittedName>
</protein>
<feature type="binding site" evidence="4">
    <location>
        <position position="28"/>
    </location>
    <ligand>
        <name>molybdate</name>
        <dbReference type="ChEBI" id="CHEBI:36264"/>
    </ligand>
</feature>
<dbReference type="Gene3D" id="3.40.190.10">
    <property type="entry name" value="Periplasmic binding protein-like II"/>
    <property type="match status" value="2"/>
</dbReference>
<feature type="binding site" evidence="4">
    <location>
        <position position="189"/>
    </location>
    <ligand>
        <name>molybdate</name>
        <dbReference type="ChEBI" id="CHEBI:36264"/>
    </ligand>
</feature>
<keyword evidence="4" id="KW-0500">Molybdenum</keyword>
<comment type="caution">
    <text evidence="6">The sequence shown here is derived from an EMBL/GenBank/DDBJ whole genome shotgun (WGS) entry which is preliminary data.</text>
</comment>
<evidence type="ECO:0000256" key="4">
    <source>
        <dbReference type="PIRSR" id="PIRSR004846-1"/>
    </source>
</evidence>
<feature type="binding site" evidence="4">
    <location>
        <position position="171"/>
    </location>
    <ligand>
        <name>molybdate</name>
        <dbReference type="ChEBI" id="CHEBI:36264"/>
    </ligand>
</feature>
<dbReference type="Proteomes" id="UP000287168">
    <property type="component" value="Unassembled WGS sequence"/>
</dbReference>
<evidence type="ECO:0000313" key="7">
    <source>
        <dbReference type="Proteomes" id="UP000287168"/>
    </source>
</evidence>
<evidence type="ECO:0000256" key="2">
    <source>
        <dbReference type="ARBA" id="ARBA00022723"/>
    </source>
</evidence>
<feature type="signal peptide" evidence="5">
    <location>
        <begin position="1"/>
        <end position="19"/>
    </location>
</feature>
<dbReference type="PANTHER" id="PTHR30632:SF17">
    <property type="entry name" value="MOLYBDATE-BINDING PROTEIN MODA"/>
    <property type="match status" value="1"/>
</dbReference>
<dbReference type="GO" id="GO:0015689">
    <property type="term" value="P:molybdate ion transport"/>
    <property type="evidence" value="ECO:0007669"/>
    <property type="project" value="InterPro"/>
</dbReference>
<feature type="binding site" evidence="4">
    <location>
        <position position="144"/>
    </location>
    <ligand>
        <name>molybdate</name>
        <dbReference type="ChEBI" id="CHEBI:36264"/>
    </ligand>
</feature>
<keyword evidence="2 4" id="KW-0479">Metal-binding</keyword>
<dbReference type="NCBIfam" id="TIGR01256">
    <property type="entry name" value="modA"/>
    <property type="match status" value="1"/>
</dbReference>